<accession>A0A0K0DYU8</accession>
<name>A0A0K0DYU8_STRER</name>
<reference evidence="1" key="1">
    <citation type="submission" date="2015-08" db="UniProtKB">
        <authorList>
            <consortium name="WormBaseParasite"/>
        </authorList>
    </citation>
    <scope>IDENTIFICATION</scope>
</reference>
<dbReference type="WBParaSite" id="SSTP_0000241400.1">
    <property type="protein sequence ID" value="SSTP_0000241400.1"/>
    <property type="gene ID" value="SSTP_0000241400"/>
</dbReference>
<sequence length="285" mass="33017">MKNNLYDHGLIKSFMTFGGVVPEIKRFDYEVSYVDQSRIYGLDNNGKLYNKKKIKIKKNKMNHILGSGDDKLTNKEYVKKLDTAIPQLSAIVPVPNKTSNLHSIDTSKNDGISVKTELDSFDILNINSEEEVAFTIHKLPSLLDIHFKRLELENIQKLSTSIKPSERSTIKYSKEITEIAPQLIKLWKNYIADFQKQINKYNLPKDFPMPNFLKNNYNESDGKNINYYQEKDKLKSLNLTTTLIGSLIEESTKIGLIHSLKKEYHIHRQCFIIENKLQKKEKCNS</sequence>
<dbReference type="AlphaFoldDB" id="A0A0K0DYU8"/>
<organism evidence="1">
    <name type="scientific">Strongyloides stercoralis</name>
    <name type="common">Threadworm</name>
    <dbReference type="NCBI Taxonomy" id="6248"/>
    <lineage>
        <taxon>Eukaryota</taxon>
        <taxon>Metazoa</taxon>
        <taxon>Ecdysozoa</taxon>
        <taxon>Nematoda</taxon>
        <taxon>Chromadorea</taxon>
        <taxon>Rhabditida</taxon>
        <taxon>Tylenchina</taxon>
        <taxon>Panagrolaimomorpha</taxon>
        <taxon>Strongyloidoidea</taxon>
        <taxon>Strongyloididae</taxon>
        <taxon>Strongyloides</taxon>
    </lineage>
</organism>
<proteinExistence type="predicted"/>
<protein>
    <submittedName>
        <fullName evidence="1">DUF4806 domain-containing protein</fullName>
    </submittedName>
</protein>
<evidence type="ECO:0000313" key="1">
    <source>
        <dbReference type="WBParaSite" id="SSTP_0000241400.1"/>
    </source>
</evidence>